<gene>
    <name evidence="5" type="ORF">DICPUDRAFT_159721</name>
</gene>
<dbReference type="VEuPathDB" id="AmoebaDB:DICPUDRAFT_159721"/>
<dbReference type="Proteomes" id="UP000001064">
    <property type="component" value="Unassembled WGS sequence"/>
</dbReference>
<evidence type="ECO:0000256" key="2">
    <source>
        <dbReference type="ARBA" id="ARBA00044677"/>
    </source>
</evidence>
<dbReference type="GO" id="GO:0003887">
    <property type="term" value="F:DNA-directed DNA polymerase activity"/>
    <property type="evidence" value="ECO:0007669"/>
    <property type="project" value="UniProtKB-EC"/>
</dbReference>
<evidence type="ECO:0000256" key="3">
    <source>
        <dbReference type="ARBA" id="ARBA00044768"/>
    </source>
</evidence>
<dbReference type="PANTHER" id="PTHR31399:SF0">
    <property type="entry name" value="DNA-DIRECTED PRIMASE_POLYMERASE PROTEIN"/>
    <property type="match status" value="1"/>
</dbReference>
<dbReference type="GeneID" id="10507220"/>
<proteinExistence type="predicted"/>
<evidence type="ECO:0000313" key="5">
    <source>
        <dbReference type="EMBL" id="EGC28789.1"/>
    </source>
</evidence>
<dbReference type="PANTHER" id="PTHR31399">
    <property type="entry name" value="DNA-DIRECTED PRIMASE / POLYMERASE PROTEIN"/>
    <property type="match status" value="1"/>
</dbReference>
<comment type="catalytic activity">
    <reaction evidence="4">
        <text>DNA(n) + a 2'-deoxyribonucleoside 5'-triphosphate = DNA(n+1) + diphosphate</text>
        <dbReference type="Rhea" id="RHEA:22508"/>
        <dbReference type="Rhea" id="RHEA-COMP:17339"/>
        <dbReference type="Rhea" id="RHEA-COMP:17340"/>
        <dbReference type="ChEBI" id="CHEBI:33019"/>
        <dbReference type="ChEBI" id="CHEBI:61560"/>
        <dbReference type="ChEBI" id="CHEBI:173112"/>
        <dbReference type="EC" id="2.7.7.7"/>
    </reaction>
    <physiologicalReaction direction="left-to-right" evidence="4">
        <dbReference type="Rhea" id="RHEA:22509"/>
    </physiologicalReaction>
</comment>
<comment type="catalytic activity">
    <reaction evidence="2">
        <text>ssDNA + n NTP = ssDNA/pppN(pN)n-1 hybrid + (n-1) diphosphate.</text>
        <dbReference type="EC" id="2.7.7.102"/>
    </reaction>
</comment>
<accession>F1A4U1</accession>
<dbReference type="KEGG" id="dpp:DICPUDRAFT_159721"/>
<dbReference type="GO" id="GO:0042276">
    <property type="term" value="P:error-prone translesion synthesis"/>
    <property type="evidence" value="ECO:0007669"/>
    <property type="project" value="InterPro"/>
</dbReference>
<dbReference type="InterPro" id="IPR044917">
    <property type="entry name" value="PRIMPOL"/>
</dbReference>
<protein>
    <recommendedName>
        <fullName evidence="1">DNA-directed primase/polymerase protein</fullName>
        <ecNumber evidence="3">2.7.7.102</ecNumber>
    </recommendedName>
</protein>
<dbReference type="InParanoid" id="F1A4U1"/>
<organism evidence="5 6">
    <name type="scientific">Dictyostelium purpureum</name>
    <name type="common">Slime mold</name>
    <dbReference type="NCBI Taxonomy" id="5786"/>
    <lineage>
        <taxon>Eukaryota</taxon>
        <taxon>Amoebozoa</taxon>
        <taxon>Evosea</taxon>
        <taxon>Eumycetozoa</taxon>
        <taxon>Dictyostelia</taxon>
        <taxon>Dictyosteliales</taxon>
        <taxon>Dictyosteliaceae</taxon>
        <taxon>Dictyostelium</taxon>
    </lineage>
</organism>
<dbReference type="AlphaFoldDB" id="F1A4U1"/>
<dbReference type="OrthoDB" id="5988181at2759"/>
<evidence type="ECO:0000256" key="4">
    <source>
        <dbReference type="ARBA" id="ARBA00047303"/>
    </source>
</evidence>
<keyword evidence="6" id="KW-1185">Reference proteome</keyword>
<sequence>MTNVEKLYYLIIYFVFLESGYSENGEPYGIVVLFTNYPHKYSCHIHWKFNGAVWRSNVDFGNWIKELIELKNVYTKNRNFRLHGNTKYGKNSNLYLDEGCYDTDDEIRDHYIPLEHLKMDNKNIFLASLITNIPIVHCDSKVLSYECIVQQKQQTSSSPQPVATQEISVSLGDKTIPSDHYEGITSILDEVGNKEFGKKCNHSGRRWLGKTN</sequence>
<evidence type="ECO:0000313" key="6">
    <source>
        <dbReference type="Proteomes" id="UP000001064"/>
    </source>
</evidence>
<evidence type="ECO:0000256" key="1">
    <source>
        <dbReference type="ARBA" id="ARBA00026139"/>
    </source>
</evidence>
<reference evidence="6" key="1">
    <citation type="journal article" date="2011" name="Genome Biol.">
        <title>Comparative genomics of the social amoebae Dictyostelium discoideum and Dictyostelium purpureum.</title>
        <authorList>
            <consortium name="US DOE Joint Genome Institute (JGI-PGF)"/>
            <person name="Sucgang R."/>
            <person name="Kuo A."/>
            <person name="Tian X."/>
            <person name="Salerno W."/>
            <person name="Parikh A."/>
            <person name="Feasley C.L."/>
            <person name="Dalin E."/>
            <person name="Tu H."/>
            <person name="Huang E."/>
            <person name="Barry K."/>
            <person name="Lindquist E."/>
            <person name="Shapiro H."/>
            <person name="Bruce D."/>
            <person name="Schmutz J."/>
            <person name="Salamov A."/>
            <person name="Fey P."/>
            <person name="Gaudet P."/>
            <person name="Anjard C."/>
            <person name="Babu M.M."/>
            <person name="Basu S."/>
            <person name="Bushmanova Y."/>
            <person name="van der Wel H."/>
            <person name="Katoh-Kurasawa M."/>
            <person name="Dinh C."/>
            <person name="Coutinho P.M."/>
            <person name="Saito T."/>
            <person name="Elias M."/>
            <person name="Schaap P."/>
            <person name="Kay R.R."/>
            <person name="Henrissat B."/>
            <person name="Eichinger L."/>
            <person name="Rivero F."/>
            <person name="Putnam N.H."/>
            <person name="West C.M."/>
            <person name="Loomis W.F."/>
            <person name="Chisholm R.L."/>
            <person name="Shaulsky G."/>
            <person name="Strassmann J.E."/>
            <person name="Queller D.C."/>
            <person name="Kuspa A."/>
            <person name="Grigoriev I.V."/>
        </authorList>
    </citation>
    <scope>NUCLEOTIDE SEQUENCE [LARGE SCALE GENOMIC DNA]</scope>
    <source>
        <strain evidence="6">QSDP1</strain>
    </source>
</reference>
<name>F1A4U1_DICPU</name>
<dbReference type="RefSeq" id="XP_003294684.1">
    <property type="nucleotide sequence ID" value="XM_003294636.1"/>
</dbReference>
<dbReference type="EMBL" id="GL871543">
    <property type="protein sequence ID" value="EGC28789.1"/>
    <property type="molecule type" value="Genomic_DNA"/>
</dbReference>
<dbReference type="EC" id="2.7.7.102" evidence="3"/>